<protein>
    <submittedName>
        <fullName evidence="2">Uncharacterized protein</fullName>
    </submittedName>
</protein>
<keyword evidence="3" id="KW-1185">Reference proteome</keyword>
<reference evidence="2 3" key="1">
    <citation type="journal article" date="2024" name="Chem. Sci.">
        <title>Discovery of megapolipeptins by genome mining of a Burkholderiales bacteria collection.</title>
        <authorList>
            <person name="Paulo B.S."/>
            <person name="Recchia M.J.J."/>
            <person name="Lee S."/>
            <person name="Fergusson C.H."/>
            <person name="Romanowski S.B."/>
            <person name="Hernandez A."/>
            <person name="Krull N."/>
            <person name="Liu D.Y."/>
            <person name="Cavanagh H."/>
            <person name="Bos A."/>
            <person name="Gray C.A."/>
            <person name="Murphy B.T."/>
            <person name="Linington R.G."/>
            <person name="Eustaquio A.S."/>
        </authorList>
    </citation>
    <scope>NUCLEOTIDE SEQUENCE [LARGE SCALE GENOMIC DNA]</scope>
    <source>
        <strain evidence="2 3">RL17-338-BIC-A</strain>
    </source>
</reference>
<feature type="compositionally biased region" description="Low complexity" evidence="1">
    <location>
        <begin position="30"/>
        <end position="45"/>
    </location>
</feature>
<comment type="caution">
    <text evidence="2">The sequence shown here is derived from an EMBL/GenBank/DDBJ whole genome shotgun (WGS) entry which is preliminary data.</text>
</comment>
<organism evidence="2 3">
    <name type="scientific">Paraburkholderia metrosideri</name>
    <dbReference type="NCBI Taxonomy" id="580937"/>
    <lineage>
        <taxon>Bacteria</taxon>
        <taxon>Pseudomonadati</taxon>
        <taxon>Pseudomonadota</taxon>
        <taxon>Betaproteobacteria</taxon>
        <taxon>Burkholderiales</taxon>
        <taxon>Burkholderiaceae</taxon>
        <taxon>Paraburkholderia</taxon>
    </lineage>
</organism>
<accession>A0ABW9E2B2</accession>
<name>A0ABW9E2B2_9BURK</name>
<dbReference type="EMBL" id="JAQQCF010000035">
    <property type="protein sequence ID" value="MFM0641049.1"/>
    <property type="molecule type" value="Genomic_DNA"/>
</dbReference>
<proteinExistence type="predicted"/>
<evidence type="ECO:0000313" key="3">
    <source>
        <dbReference type="Proteomes" id="UP001629432"/>
    </source>
</evidence>
<evidence type="ECO:0000313" key="2">
    <source>
        <dbReference type="EMBL" id="MFM0641049.1"/>
    </source>
</evidence>
<sequence length="45" mass="4959">MSQLNELSADTTMANDLRVANVARHSDRFTSPNSPNSPTSQEVRL</sequence>
<dbReference type="RefSeq" id="WP_408235343.1">
    <property type="nucleotide sequence ID" value="NZ_JAQQCF010000035.1"/>
</dbReference>
<feature type="region of interest" description="Disordered" evidence="1">
    <location>
        <begin position="18"/>
        <end position="45"/>
    </location>
</feature>
<evidence type="ECO:0000256" key="1">
    <source>
        <dbReference type="SAM" id="MobiDB-lite"/>
    </source>
</evidence>
<gene>
    <name evidence="2" type="ORF">PQQ63_30570</name>
</gene>
<dbReference type="Proteomes" id="UP001629432">
    <property type="component" value="Unassembled WGS sequence"/>
</dbReference>